<dbReference type="InterPro" id="IPR004875">
    <property type="entry name" value="DDE_SF_endonuclease_dom"/>
</dbReference>
<feature type="domain" description="DDE-1" evidence="1">
    <location>
        <begin position="3"/>
        <end position="42"/>
    </location>
</feature>
<dbReference type="AlphaFoldDB" id="A0A6A5R6Z2"/>
<dbReference type="EMBL" id="ML979011">
    <property type="protein sequence ID" value="KAF1922990.1"/>
    <property type="molecule type" value="Genomic_DNA"/>
</dbReference>
<organism evidence="2 3">
    <name type="scientific">Didymella exigua CBS 183.55</name>
    <dbReference type="NCBI Taxonomy" id="1150837"/>
    <lineage>
        <taxon>Eukaryota</taxon>
        <taxon>Fungi</taxon>
        <taxon>Dikarya</taxon>
        <taxon>Ascomycota</taxon>
        <taxon>Pezizomycotina</taxon>
        <taxon>Dothideomycetes</taxon>
        <taxon>Pleosporomycetidae</taxon>
        <taxon>Pleosporales</taxon>
        <taxon>Pleosporineae</taxon>
        <taxon>Didymellaceae</taxon>
        <taxon>Didymella</taxon>
    </lineage>
</organism>
<sequence length="74" mass="8356">CLANNIIVCCLPSYTPHKLQPCDVGPFAPLKTAYRDQVERLNRGGVDMVSKEHFTYLYSPAQDRDMNKRNVQAG</sequence>
<dbReference type="GO" id="GO:0003676">
    <property type="term" value="F:nucleic acid binding"/>
    <property type="evidence" value="ECO:0007669"/>
    <property type="project" value="InterPro"/>
</dbReference>
<gene>
    <name evidence="2" type="ORF">M421DRAFT_76519</name>
</gene>
<protein>
    <recommendedName>
        <fullName evidence="1">DDE-1 domain-containing protein</fullName>
    </recommendedName>
</protein>
<name>A0A6A5R6Z2_9PLEO</name>
<dbReference type="Pfam" id="PF03184">
    <property type="entry name" value="DDE_1"/>
    <property type="match status" value="1"/>
</dbReference>
<feature type="non-terminal residue" evidence="2">
    <location>
        <position position="1"/>
    </location>
</feature>
<evidence type="ECO:0000259" key="1">
    <source>
        <dbReference type="Pfam" id="PF03184"/>
    </source>
</evidence>
<evidence type="ECO:0000313" key="3">
    <source>
        <dbReference type="Proteomes" id="UP000800082"/>
    </source>
</evidence>
<reference evidence="2" key="1">
    <citation type="journal article" date="2020" name="Stud. Mycol.">
        <title>101 Dothideomycetes genomes: a test case for predicting lifestyles and emergence of pathogens.</title>
        <authorList>
            <person name="Haridas S."/>
            <person name="Albert R."/>
            <person name="Binder M."/>
            <person name="Bloem J."/>
            <person name="Labutti K."/>
            <person name="Salamov A."/>
            <person name="Andreopoulos B."/>
            <person name="Baker S."/>
            <person name="Barry K."/>
            <person name="Bills G."/>
            <person name="Bluhm B."/>
            <person name="Cannon C."/>
            <person name="Castanera R."/>
            <person name="Culley D."/>
            <person name="Daum C."/>
            <person name="Ezra D."/>
            <person name="Gonzalez J."/>
            <person name="Henrissat B."/>
            <person name="Kuo A."/>
            <person name="Liang C."/>
            <person name="Lipzen A."/>
            <person name="Lutzoni F."/>
            <person name="Magnuson J."/>
            <person name="Mondo S."/>
            <person name="Nolan M."/>
            <person name="Ohm R."/>
            <person name="Pangilinan J."/>
            <person name="Park H.-J."/>
            <person name="Ramirez L."/>
            <person name="Alfaro M."/>
            <person name="Sun H."/>
            <person name="Tritt A."/>
            <person name="Yoshinaga Y."/>
            <person name="Zwiers L.-H."/>
            <person name="Turgeon B."/>
            <person name="Goodwin S."/>
            <person name="Spatafora J."/>
            <person name="Crous P."/>
            <person name="Grigoriev I."/>
        </authorList>
    </citation>
    <scope>NUCLEOTIDE SEQUENCE</scope>
    <source>
        <strain evidence="2">CBS 183.55</strain>
    </source>
</reference>
<proteinExistence type="predicted"/>
<dbReference type="Proteomes" id="UP000800082">
    <property type="component" value="Unassembled WGS sequence"/>
</dbReference>
<dbReference type="RefSeq" id="XP_033443243.1">
    <property type="nucleotide sequence ID" value="XM_033597226.1"/>
</dbReference>
<dbReference type="OrthoDB" id="4357141at2759"/>
<evidence type="ECO:0000313" key="2">
    <source>
        <dbReference type="EMBL" id="KAF1922990.1"/>
    </source>
</evidence>
<dbReference type="GeneID" id="54354893"/>
<keyword evidence="3" id="KW-1185">Reference proteome</keyword>
<accession>A0A6A5R6Z2</accession>